<dbReference type="RefSeq" id="WP_048090152.1">
    <property type="nucleotide sequence ID" value="NZ_CP009552.1"/>
</dbReference>
<dbReference type="PANTHER" id="PTHR30572:SF4">
    <property type="entry name" value="ABC TRANSPORTER PERMEASE YTRF"/>
    <property type="match status" value="1"/>
</dbReference>
<evidence type="ECO:0000256" key="5">
    <source>
        <dbReference type="ARBA" id="ARBA00023136"/>
    </source>
</evidence>
<feature type="transmembrane region" description="Helical" evidence="7">
    <location>
        <begin position="690"/>
        <end position="716"/>
    </location>
</feature>
<dbReference type="GO" id="GO:0005886">
    <property type="term" value="C:plasma membrane"/>
    <property type="evidence" value="ECO:0007669"/>
    <property type="project" value="UniProtKB-SubCell"/>
</dbReference>
<evidence type="ECO:0000313" key="10">
    <source>
        <dbReference type="Proteomes" id="UP000030624"/>
    </source>
</evidence>
<accession>A0A0A7GDR1</accession>
<name>A0A0A7GDR1_GEOAI</name>
<dbReference type="GO" id="GO:0022857">
    <property type="term" value="F:transmembrane transporter activity"/>
    <property type="evidence" value="ECO:0007669"/>
    <property type="project" value="TreeGrafter"/>
</dbReference>
<keyword evidence="2" id="KW-1003">Cell membrane</keyword>
<evidence type="ECO:0000256" key="3">
    <source>
        <dbReference type="ARBA" id="ARBA00022692"/>
    </source>
</evidence>
<dbReference type="EMBL" id="CP009552">
    <property type="protein sequence ID" value="AIY89082.1"/>
    <property type="molecule type" value="Genomic_DNA"/>
</dbReference>
<evidence type="ECO:0000259" key="8">
    <source>
        <dbReference type="Pfam" id="PF02687"/>
    </source>
</evidence>
<comment type="subcellular location">
    <subcellularLocation>
        <location evidence="1">Cell membrane</location>
        <topology evidence="1">Multi-pass membrane protein</topology>
    </subcellularLocation>
</comment>
<organism evidence="9 10">
    <name type="scientific">Geoglobus acetivorans</name>
    <dbReference type="NCBI Taxonomy" id="565033"/>
    <lineage>
        <taxon>Archaea</taxon>
        <taxon>Methanobacteriati</taxon>
        <taxon>Methanobacteriota</taxon>
        <taxon>Archaeoglobi</taxon>
        <taxon>Archaeoglobales</taxon>
        <taxon>Archaeoglobaceae</taxon>
        <taxon>Geoglobus</taxon>
    </lineage>
</organism>
<dbReference type="HOGENOM" id="CLU_005531_2_0_2"/>
<feature type="transmembrane region" description="Helical" evidence="7">
    <location>
        <begin position="315"/>
        <end position="337"/>
    </location>
</feature>
<feature type="transmembrane region" description="Helical" evidence="7">
    <location>
        <begin position="357"/>
        <end position="381"/>
    </location>
</feature>
<comment type="similarity">
    <text evidence="6">Belongs to the ABC-4 integral membrane protein family.</text>
</comment>
<keyword evidence="3 7" id="KW-0812">Transmembrane</keyword>
<evidence type="ECO:0000256" key="6">
    <source>
        <dbReference type="ARBA" id="ARBA00038076"/>
    </source>
</evidence>
<evidence type="ECO:0000256" key="2">
    <source>
        <dbReference type="ARBA" id="ARBA00022475"/>
    </source>
</evidence>
<proteinExistence type="inferred from homology"/>
<feature type="transmembrane region" description="Helical" evidence="7">
    <location>
        <begin position="430"/>
        <end position="450"/>
    </location>
</feature>
<evidence type="ECO:0000313" key="9">
    <source>
        <dbReference type="EMBL" id="AIY89082.1"/>
    </source>
</evidence>
<dbReference type="KEGG" id="gac:GACE_0019"/>
<sequence>MVAILHLKVFRDIKAQKYQFLAIIFLIVAGVGLFSAFYMAYLNLSTTYHHFYNEMDFEDLSATFLPISQEKLEKVKRIDGIKDFVIRTTLYGVYERENREITLRIVTMPDKMAVNRLYLVEGRFPDKGENAILLLKNFADFHGIKPGEVIEATVDGKKVKFTVSGIVYSPEFLWIFESGSWITTPENYGVVFVNHRTLEKALGKELPPTEIHITVVDKSRVEGVINRVSDVIGKDNLITIYKREDQPSYRALKMDLDGFREMAVMFPALFYLISAMMIYILMSRLVREQRRVIAVLRATGYTKTEILVHYSLHSVISGIVGTAGGIVLGFVLSSVITDVYVGYLNIPYSIVGIYPDVIMFSFVMGMGVPAFAGILTALTAAKVEPASALRGIEVKSEGIRAEKLFAIFSRASLLTKFAVRNMFRTPRRTVYSIFAVMSSVVLLLVSLSFVDATNYVLDTQFNEITTYNVKVKTGSEEIYDRIKKMEEVEEAIKFIEAGVVIEKDGKRKATVLYALPADQNLINIFDMEGRRRLPPSDGVVLPEIIARELRISPGEVVYLTSPEFGKIKVRVSEIYDQPMIPAMYSDIDYFSRISGQKFNTIAVKFRDGMVNEGKTRISELEGVRIDSVDELKDYIDQVMGLMYAFTGFALIFGGSIGFSAIFNTVTISVMERRVEIATLKMLGFTDGEIFKTLVLEVVLMGFAGIVLGIPAGYYVAGKFFESFESELYLIPMRISLGSYAISVIFVLMVILLSMVPAFRYIRKMDIQKIASEFVG</sequence>
<dbReference type="PANTHER" id="PTHR30572">
    <property type="entry name" value="MEMBRANE COMPONENT OF TRANSPORTER-RELATED"/>
    <property type="match status" value="1"/>
</dbReference>
<dbReference type="InterPro" id="IPR050250">
    <property type="entry name" value="Macrolide_Exporter_MacB"/>
</dbReference>
<feature type="domain" description="ABC3 transporter permease C-terminal" evidence="8">
    <location>
        <begin position="648"/>
        <end position="765"/>
    </location>
</feature>
<feature type="transmembrane region" description="Helical" evidence="7">
    <location>
        <begin position="20"/>
        <end position="41"/>
    </location>
</feature>
<dbReference type="eggNOG" id="arCOG02312">
    <property type="taxonomic scope" value="Archaea"/>
</dbReference>
<dbReference type="AlphaFoldDB" id="A0A0A7GDR1"/>
<feature type="transmembrane region" description="Helical" evidence="7">
    <location>
        <begin position="736"/>
        <end position="758"/>
    </location>
</feature>
<feature type="transmembrane region" description="Helical" evidence="7">
    <location>
        <begin position="262"/>
        <end position="282"/>
    </location>
</feature>
<dbReference type="STRING" id="565033.GACE_0019"/>
<dbReference type="Proteomes" id="UP000030624">
    <property type="component" value="Chromosome"/>
</dbReference>
<protein>
    <submittedName>
        <fullName evidence="9">ABC-type antimicrobial peptide transport system, permease component</fullName>
    </submittedName>
</protein>
<dbReference type="Pfam" id="PF02687">
    <property type="entry name" value="FtsX"/>
    <property type="match status" value="2"/>
</dbReference>
<dbReference type="InterPro" id="IPR003838">
    <property type="entry name" value="ABC3_permease_C"/>
</dbReference>
<keyword evidence="5 7" id="KW-0472">Membrane</keyword>
<gene>
    <name evidence="9" type="ORF">GACE_0019</name>
</gene>
<reference evidence="9 10" key="1">
    <citation type="journal article" date="2015" name="Appl. Environ. Microbiol.">
        <title>The Geoglobus acetivorans genome: Fe(III) reduction, acetate utilization, autotrophic growth, and degradation of aromatic compounds in a hyperthermophilic archaeon.</title>
        <authorList>
            <person name="Mardanov A.V."/>
            <person name="Slododkina G.B."/>
            <person name="Slobodkin A.I."/>
            <person name="Beletsky A.V."/>
            <person name="Gavrilov S.N."/>
            <person name="Kublanov I.V."/>
            <person name="Bonch-Osmolovskaya E.A."/>
            <person name="Skryabin K.G."/>
            <person name="Ravin N.V."/>
        </authorList>
    </citation>
    <scope>NUCLEOTIDE SEQUENCE [LARGE SCALE GENOMIC DNA]</scope>
    <source>
        <strain evidence="9 10">SBH6</strain>
    </source>
</reference>
<evidence type="ECO:0000256" key="1">
    <source>
        <dbReference type="ARBA" id="ARBA00004651"/>
    </source>
</evidence>
<dbReference type="GeneID" id="24796625"/>
<feature type="transmembrane region" description="Helical" evidence="7">
    <location>
        <begin position="641"/>
        <end position="669"/>
    </location>
</feature>
<feature type="domain" description="ABC3 transporter permease C-terminal" evidence="8">
    <location>
        <begin position="265"/>
        <end position="385"/>
    </location>
</feature>
<evidence type="ECO:0000256" key="7">
    <source>
        <dbReference type="SAM" id="Phobius"/>
    </source>
</evidence>
<evidence type="ECO:0000256" key="4">
    <source>
        <dbReference type="ARBA" id="ARBA00022989"/>
    </source>
</evidence>
<keyword evidence="4 7" id="KW-1133">Transmembrane helix</keyword>